<dbReference type="RefSeq" id="WP_062160974.1">
    <property type="nucleotide sequence ID" value="NZ_JAVDQS010000001.1"/>
</dbReference>
<evidence type="ECO:0000313" key="2">
    <source>
        <dbReference type="EMBL" id="MDR6403332.1"/>
    </source>
</evidence>
<evidence type="ECO:0000313" key="3">
    <source>
        <dbReference type="Proteomes" id="UP001184853"/>
    </source>
</evidence>
<reference evidence="2 3" key="1">
    <citation type="submission" date="2023-07" db="EMBL/GenBank/DDBJ databases">
        <title>Sorghum-associated microbial communities from plants grown in Nebraska, USA.</title>
        <authorList>
            <person name="Schachtman D."/>
        </authorList>
    </citation>
    <scope>NUCLEOTIDE SEQUENCE [LARGE SCALE GENOMIC DNA]</scope>
    <source>
        <strain evidence="2 3">DS1709</strain>
    </source>
</reference>
<dbReference type="EMBL" id="JAVDQS010000001">
    <property type="protein sequence ID" value="MDR6403332.1"/>
    <property type="molecule type" value="Genomic_DNA"/>
</dbReference>
<dbReference type="PANTHER" id="PTHR34322">
    <property type="entry name" value="TRANSPOSASE, Y1_TNP DOMAIN-CONTAINING"/>
    <property type="match status" value="1"/>
</dbReference>
<feature type="domain" description="Transposase IS200-like" evidence="1">
    <location>
        <begin position="9"/>
        <end position="139"/>
    </location>
</feature>
<organism evidence="2 3">
    <name type="scientific">Chryseobacterium geocarposphaerae</name>
    <dbReference type="NCBI Taxonomy" id="1416776"/>
    <lineage>
        <taxon>Bacteria</taxon>
        <taxon>Pseudomonadati</taxon>
        <taxon>Bacteroidota</taxon>
        <taxon>Flavobacteriia</taxon>
        <taxon>Flavobacteriales</taxon>
        <taxon>Weeksellaceae</taxon>
        <taxon>Chryseobacterium group</taxon>
        <taxon>Chryseobacterium</taxon>
    </lineage>
</organism>
<dbReference type="Gene3D" id="3.30.70.1290">
    <property type="entry name" value="Transposase IS200-like"/>
    <property type="match status" value="1"/>
</dbReference>
<dbReference type="SUPFAM" id="SSF143422">
    <property type="entry name" value="Transposase IS200-like"/>
    <property type="match status" value="1"/>
</dbReference>
<keyword evidence="3" id="KW-1185">Reference proteome</keyword>
<comment type="caution">
    <text evidence="2">The sequence shown here is derived from an EMBL/GenBank/DDBJ whole genome shotgun (WGS) entry which is preliminary data.</text>
</comment>
<dbReference type="SMART" id="SM01321">
    <property type="entry name" value="Y1_Tnp"/>
    <property type="match status" value="1"/>
</dbReference>
<dbReference type="InterPro" id="IPR036515">
    <property type="entry name" value="Transposase_17_sf"/>
</dbReference>
<dbReference type="PANTHER" id="PTHR34322:SF2">
    <property type="entry name" value="TRANSPOSASE IS200-LIKE DOMAIN-CONTAINING PROTEIN"/>
    <property type="match status" value="1"/>
</dbReference>
<name>A0ABU1L9E1_9FLAO</name>
<gene>
    <name evidence="2" type="ORF">J2781_000236</name>
</gene>
<evidence type="ECO:0000259" key="1">
    <source>
        <dbReference type="SMART" id="SM01321"/>
    </source>
</evidence>
<dbReference type="InterPro" id="IPR002686">
    <property type="entry name" value="Transposase_17"/>
</dbReference>
<proteinExistence type="predicted"/>
<accession>A0ABU1L9E1</accession>
<dbReference type="Proteomes" id="UP001184853">
    <property type="component" value="Unassembled WGS sequence"/>
</dbReference>
<sequence length="196" mass="23547">MRIRESHLEPDRFYHIFNRGINSKLTFLNNENFNFFLRKTKVYILPYFDIYAYCLMPNHFHFILKVKSDIELPEDFKKTGLHSEACFFSKAISKLISSYTQSFNKVYQRSGPVFESPFKRIPINSEEYLRNLIIYIHQNPDNFHQYKFSSYLAMISDSKTNIQREKVIELFDDPINFVECHQNKDLNINFVKDLEL</sequence>
<protein>
    <submittedName>
        <fullName evidence="2">REP element-mobilizing transposase RayT</fullName>
    </submittedName>
</protein>